<dbReference type="AlphaFoldDB" id="D2MP45"/>
<gene>
    <name evidence="1" type="ORF">HMPREF9013_0270</name>
</gene>
<dbReference type="eggNOG" id="ENOG5033J4W">
    <property type="taxonomic scope" value="Bacteria"/>
</dbReference>
<dbReference type="STRING" id="679192.HMPREF9013_0270"/>
<organism evidence="1 2">
    <name type="scientific">Bulleidia extructa W1219</name>
    <dbReference type="NCBI Taxonomy" id="679192"/>
    <lineage>
        <taxon>Bacteria</taxon>
        <taxon>Bacillati</taxon>
        <taxon>Bacillota</taxon>
        <taxon>Erysipelotrichia</taxon>
        <taxon>Erysipelotrichales</taxon>
        <taxon>Erysipelotrichaceae</taxon>
        <taxon>Bulleidia</taxon>
    </lineage>
</organism>
<dbReference type="Proteomes" id="UP000005017">
    <property type="component" value="Unassembled WGS sequence"/>
</dbReference>
<proteinExistence type="predicted"/>
<keyword evidence="2" id="KW-1185">Reference proteome</keyword>
<name>D2MP45_9FIRM</name>
<protein>
    <submittedName>
        <fullName evidence="1">Uncharacterized protein</fullName>
    </submittedName>
</protein>
<reference evidence="2" key="1">
    <citation type="submission" date="2009-12" db="EMBL/GenBank/DDBJ databases">
        <title>Sequence of Clostridiales genomosp. BVAB3 str. UPII9-5.</title>
        <authorList>
            <person name="Madupu R."/>
            <person name="Durkin A.S."/>
            <person name="Torralba M."/>
            <person name="Methe B."/>
            <person name="Sutton G.G."/>
            <person name="Strausberg R.L."/>
            <person name="Nelson K.E."/>
        </authorList>
    </citation>
    <scope>NUCLEOTIDE SEQUENCE [LARGE SCALE GENOMIC DNA]</scope>
    <source>
        <strain evidence="2">W1219</strain>
    </source>
</reference>
<dbReference type="RefSeq" id="WP_006627166.1">
    <property type="nucleotide sequence ID" value="NZ_ADFR01000008.1"/>
</dbReference>
<comment type="caution">
    <text evidence="1">The sequence shown here is derived from an EMBL/GenBank/DDBJ whole genome shotgun (WGS) entry which is preliminary data.</text>
</comment>
<dbReference type="EMBL" id="ADFR01000008">
    <property type="protein sequence ID" value="EFC05665.1"/>
    <property type="molecule type" value="Genomic_DNA"/>
</dbReference>
<evidence type="ECO:0000313" key="1">
    <source>
        <dbReference type="EMBL" id="EFC05665.1"/>
    </source>
</evidence>
<evidence type="ECO:0000313" key="2">
    <source>
        <dbReference type="Proteomes" id="UP000005017"/>
    </source>
</evidence>
<dbReference type="Gene3D" id="3.90.1530.10">
    <property type="entry name" value="Conserved hypothetical protein from pyrococcus furiosus pfu- 392566-001, ParB domain"/>
    <property type="match status" value="1"/>
</dbReference>
<dbReference type="InterPro" id="IPR036086">
    <property type="entry name" value="ParB/Sulfiredoxin_sf"/>
</dbReference>
<dbReference type="OrthoDB" id="1645114at2"/>
<accession>D2MP45</accession>
<dbReference type="SUPFAM" id="SSF110849">
    <property type="entry name" value="ParB/Sulfiredoxin"/>
    <property type="match status" value="1"/>
</dbReference>
<sequence length="86" mass="9833">MITKKVLLKTILFQNKPNEILKQSILQRGMAIPVRVNEVEEGYVCLDGHQRLTCLKELGKQEAMVCIENNFKKAGSGFWGHTQNHH</sequence>